<evidence type="ECO:0000313" key="7">
    <source>
        <dbReference type="Proteomes" id="UP000221860"/>
    </source>
</evidence>
<dbReference type="Proteomes" id="UP000221860">
    <property type="component" value="Unassembled WGS sequence"/>
</dbReference>
<feature type="compositionally biased region" description="Gly residues" evidence="4">
    <location>
        <begin position="55"/>
        <end position="64"/>
    </location>
</feature>
<sequence>MMLRLFTAFALAIAPVPALAGKLIYKPINPGFGGFSNNIDYLLPLAQIQNQFVDNGGGGGGGGPPSISFPPITIDLGGGTGTPAPAPAPQMTVGN</sequence>
<evidence type="ECO:0000256" key="4">
    <source>
        <dbReference type="SAM" id="MobiDB-lite"/>
    </source>
</evidence>
<gene>
    <name evidence="6" type="ORF">CJ301_17505</name>
</gene>
<feature type="region of interest" description="Disordered" evidence="4">
    <location>
        <begin position="54"/>
        <end position="95"/>
    </location>
</feature>
<evidence type="ECO:0000256" key="2">
    <source>
        <dbReference type="ARBA" id="ARBA00014031"/>
    </source>
</evidence>
<dbReference type="OrthoDB" id="1443407at2"/>
<name>A0A2G1MBX4_9RHOB</name>
<evidence type="ECO:0000313" key="6">
    <source>
        <dbReference type="EMBL" id="PHP26234.1"/>
    </source>
</evidence>
<feature type="signal peptide" evidence="5">
    <location>
        <begin position="1"/>
        <end position="20"/>
    </location>
</feature>
<evidence type="ECO:0000256" key="3">
    <source>
        <dbReference type="ARBA" id="ARBA00022729"/>
    </source>
</evidence>
<comment type="function">
    <text evidence="1">May be involved in the biogenesis of curli organelles.</text>
</comment>
<dbReference type="RefSeq" id="WP_099278641.1">
    <property type="nucleotide sequence ID" value="NZ_KZ304988.1"/>
</dbReference>
<organism evidence="6 7">
    <name type="scientific">Limimaricola cinnabarinus</name>
    <dbReference type="NCBI Taxonomy" id="1125964"/>
    <lineage>
        <taxon>Bacteria</taxon>
        <taxon>Pseudomonadati</taxon>
        <taxon>Pseudomonadota</taxon>
        <taxon>Alphaproteobacteria</taxon>
        <taxon>Rhodobacterales</taxon>
        <taxon>Paracoccaceae</taxon>
        <taxon>Limimaricola</taxon>
    </lineage>
</organism>
<evidence type="ECO:0000256" key="5">
    <source>
        <dbReference type="SAM" id="SignalP"/>
    </source>
</evidence>
<dbReference type="EMBL" id="NQWH01000051">
    <property type="protein sequence ID" value="PHP26234.1"/>
    <property type="molecule type" value="Genomic_DNA"/>
</dbReference>
<keyword evidence="3 5" id="KW-0732">Signal</keyword>
<dbReference type="AlphaFoldDB" id="A0A2G1MBX4"/>
<proteinExistence type="predicted"/>
<evidence type="ECO:0000256" key="1">
    <source>
        <dbReference type="ARBA" id="ARBA00003989"/>
    </source>
</evidence>
<protein>
    <recommendedName>
        <fullName evidence="2">Curli production assembly/transport component CsgF</fullName>
    </recommendedName>
</protein>
<accession>A0A2G1MBX4</accession>
<comment type="caution">
    <text evidence="6">The sequence shown here is derived from an EMBL/GenBank/DDBJ whole genome shotgun (WGS) entry which is preliminary data.</text>
</comment>
<dbReference type="InterPro" id="IPR018893">
    <property type="entry name" value="T8SS_CsgF"/>
</dbReference>
<dbReference type="Pfam" id="PF10614">
    <property type="entry name" value="CsgF"/>
    <property type="match status" value="1"/>
</dbReference>
<feature type="chain" id="PRO_5013578673" description="Curli production assembly/transport component CsgF" evidence="5">
    <location>
        <begin position="21"/>
        <end position="95"/>
    </location>
</feature>
<keyword evidence="7" id="KW-1185">Reference proteome</keyword>
<reference evidence="6 7" key="1">
    <citation type="submission" date="2017-08" db="EMBL/GenBank/DDBJ databases">
        <title>Draft Genome Sequence of Loktanella cinnabarina Strain XM1, Isolated from Coastal Surface Water.</title>
        <authorList>
            <person name="Ma R."/>
            <person name="Wang J."/>
            <person name="Wang Q."/>
            <person name="Ma Z."/>
            <person name="Li J."/>
            <person name="Chen L."/>
        </authorList>
    </citation>
    <scope>NUCLEOTIDE SEQUENCE [LARGE SCALE GENOMIC DNA]</scope>
    <source>
        <strain evidence="6 7">XM1</strain>
    </source>
</reference>